<dbReference type="SMART" id="SM00487">
    <property type="entry name" value="DEXDc"/>
    <property type="match status" value="1"/>
</dbReference>
<dbReference type="PANTHER" id="PTHR47959:SF1">
    <property type="entry name" value="ATP-DEPENDENT RNA HELICASE DBPA"/>
    <property type="match status" value="1"/>
</dbReference>
<evidence type="ECO:0000256" key="1">
    <source>
        <dbReference type="ARBA" id="ARBA00022741"/>
    </source>
</evidence>
<evidence type="ECO:0000256" key="4">
    <source>
        <dbReference type="ARBA" id="ARBA00022840"/>
    </source>
</evidence>
<evidence type="ECO:0000313" key="13">
    <source>
        <dbReference type="Proteomes" id="UP001165685"/>
    </source>
</evidence>
<feature type="domain" description="Helicase ATP-binding" evidence="9">
    <location>
        <begin position="82"/>
        <end position="256"/>
    </location>
</feature>
<evidence type="ECO:0000256" key="7">
    <source>
        <dbReference type="RuleBase" id="RU000492"/>
    </source>
</evidence>
<evidence type="ECO:0000259" key="11">
    <source>
        <dbReference type="PROSITE" id="PS51195"/>
    </source>
</evidence>
<dbReference type="InterPro" id="IPR005580">
    <property type="entry name" value="DbpA/CsdA_RNA-bd_dom"/>
</dbReference>
<sequence>MASAASALADHAAAELDPELGFDAPDARDGHLPEESGAEAAGPAAEEAAPEGFAALPLGPRLQASVAEAGFTDPTPIQREAIPPLVAGRDLLGQAATGTGKTAAFALPILQMLADRPERSSGAPAALILVPTRELAVQVCEAVESLGAVARARVLPVYGGTPIGRQLRALERGVDAVVATPGRALDLMGRGGLALDRLSMAVLDEADEMLDMGFAEDIEQILEQTPADCQRVLFSATMPSRIEALAQSHLSDPVRVRIAPEKRAQGEAPRVRQCAYQVPRGYKEAALARLLEAEEPGAAIVFCATREEVERVTEAMNGRGRRAEALHGGMGQEHRDRVMGRLRSGAADLLVATDVAARGIDVDHLTHVVNFGLPAAPESYVHRTGRVGRAGREGVALTVIEPRDQRRLKAVRRATASPIEVEQVPTVEQMRRRRLERTRRALHRALSQGEDPGAGAPGAEPADLDEVLGSLREEFGAEQVALEALRMAHGALAPAAHDEQDIPQVPVRAEGDRRGRRGERPERDRGPQGPGRRSGRAPSGDRVRLFVGAGRSARVRPQDLVGAIAGEAGLSGRDIGAIEIAERFSLVEVPASDADRVIDALQGAMIKGRKAVVRRDAREGGGPRQAPKRRPAGRGPRD</sequence>
<dbReference type="InterPro" id="IPR014014">
    <property type="entry name" value="RNA_helicase_DEAD_Q_motif"/>
</dbReference>
<evidence type="ECO:0000259" key="9">
    <source>
        <dbReference type="PROSITE" id="PS51192"/>
    </source>
</evidence>
<evidence type="ECO:0000256" key="3">
    <source>
        <dbReference type="ARBA" id="ARBA00022806"/>
    </source>
</evidence>
<evidence type="ECO:0000259" key="10">
    <source>
        <dbReference type="PROSITE" id="PS51194"/>
    </source>
</evidence>
<dbReference type="SMART" id="SM00490">
    <property type="entry name" value="HELICc"/>
    <property type="match status" value="1"/>
</dbReference>
<dbReference type="CDD" id="cd18787">
    <property type="entry name" value="SF2_C_DEAD"/>
    <property type="match status" value="1"/>
</dbReference>
<evidence type="ECO:0000256" key="6">
    <source>
        <dbReference type="PROSITE-ProRule" id="PRU00552"/>
    </source>
</evidence>
<dbReference type="InterPro" id="IPR044742">
    <property type="entry name" value="DEAD/DEAH_RhlB"/>
</dbReference>
<feature type="compositionally biased region" description="Low complexity" evidence="8">
    <location>
        <begin position="38"/>
        <end position="48"/>
    </location>
</feature>
<feature type="domain" description="DEAD-box RNA helicase Q" evidence="11">
    <location>
        <begin position="51"/>
        <end position="79"/>
    </location>
</feature>
<evidence type="ECO:0000256" key="2">
    <source>
        <dbReference type="ARBA" id="ARBA00022801"/>
    </source>
</evidence>
<dbReference type="InterPro" id="IPR011545">
    <property type="entry name" value="DEAD/DEAH_box_helicase_dom"/>
</dbReference>
<comment type="caution">
    <text evidence="12">The sequence shown here is derived from an EMBL/GenBank/DDBJ whole genome shotgun (WGS) entry which is preliminary data.</text>
</comment>
<comment type="similarity">
    <text evidence="5 7">Belongs to the DEAD box helicase family.</text>
</comment>
<keyword evidence="4 7" id="KW-0067">ATP-binding</keyword>
<dbReference type="PROSITE" id="PS51195">
    <property type="entry name" value="Q_MOTIF"/>
    <property type="match status" value="1"/>
</dbReference>
<feature type="region of interest" description="Disordered" evidence="8">
    <location>
        <begin position="612"/>
        <end position="638"/>
    </location>
</feature>
<protein>
    <submittedName>
        <fullName evidence="12">DEAD/DEAH box helicase</fullName>
    </submittedName>
</protein>
<dbReference type="Pfam" id="PF00271">
    <property type="entry name" value="Helicase_C"/>
    <property type="match status" value="1"/>
</dbReference>
<dbReference type="PROSITE" id="PS51194">
    <property type="entry name" value="HELICASE_CTER"/>
    <property type="match status" value="1"/>
</dbReference>
<dbReference type="InterPro" id="IPR000629">
    <property type="entry name" value="RNA-helicase_DEAD-box_CS"/>
</dbReference>
<feature type="region of interest" description="Disordered" evidence="8">
    <location>
        <begin position="494"/>
        <end position="542"/>
    </location>
</feature>
<dbReference type="InterPro" id="IPR012677">
    <property type="entry name" value="Nucleotide-bd_a/b_plait_sf"/>
</dbReference>
<dbReference type="InterPro" id="IPR027417">
    <property type="entry name" value="P-loop_NTPase"/>
</dbReference>
<dbReference type="PROSITE" id="PS00039">
    <property type="entry name" value="DEAD_ATP_HELICASE"/>
    <property type="match status" value="1"/>
</dbReference>
<dbReference type="InterPro" id="IPR001650">
    <property type="entry name" value="Helicase_C-like"/>
</dbReference>
<feature type="short sequence motif" description="Q motif" evidence="6">
    <location>
        <begin position="51"/>
        <end position="79"/>
    </location>
</feature>
<gene>
    <name evidence="12" type="ORF">O4U47_19785</name>
</gene>
<dbReference type="CDD" id="cd00268">
    <property type="entry name" value="DEADc"/>
    <property type="match status" value="1"/>
</dbReference>
<dbReference type="InterPro" id="IPR050079">
    <property type="entry name" value="DEAD_box_RNA_helicase"/>
</dbReference>
<keyword evidence="13" id="KW-1185">Reference proteome</keyword>
<dbReference type="InterPro" id="IPR014001">
    <property type="entry name" value="Helicase_ATP-bd"/>
</dbReference>
<organism evidence="12 13">
    <name type="scientific">Nocardiopsis suaedae</name>
    <dbReference type="NCBI Taxonomy" id="3018444"/>
    <lineage>
        <taxon>Bacteria</taxon>
        <taxon>Bacillati</taxon>
        <taxon>Actinomycetota</taxon>
        <taxon>Actinomycetes</taxon>
        <taxon>Streptosporangiales</taxon>
        <taxon>Nocardiopsidaceae</taxon>
        <taxon>Nocardiopsis</taxon>
    </lineage>
</organism>
<feature type="domain" description="Helicase C-terminal" evidence="10">
    <location>
        <begin position="286"/>
        <end position="432"/>
    </location>
</feature>
<proteinExistence type="inferred from homology"/>
<dbReference type="RefSeq" id="WP_270679396.1">
    <property type="nucleotide sequence ID" value="NZ_JAQFWP010000040.1"/>
</dbReference>
<dbReference type="GO" id="GO:0004386">
    <property type="term" value="F:helicase activity"/>
    <property type="evidence" value="ECO:0007669"/>
    <property type="project" value="UniProtKB-KW"/>
</dbReference>
<evidence type="ECO:0000256" key="5">
    <source>
        <dbReference type="ARBA" id="ARBA00038437"/>
    </source>
</evidence>
<feature type="region of interest" description="Disordered" evidence="8">
    <location>
        <begin position="20"/>
        <end position="48"/>
    </location>
</feature>
<feature type="compositionally biased region" description="Basic and acidic residues" evidence="8">
    <location>
        <begin position="25"/>
        <end position="34"/>
    </location>
</feature>
<dbReference type="PROSITE" id="PS51192">
    <property type="entry name" value="HELICASE_ATP_BIND_1"/>
    <property type="match status" value="1"/>
</dbReference>
<accession>A0ABT4TPZ0</accession>
<evidence type="ECO:0000256" key="8">
    <source>
        <dbReference type="SAM" id="MobiDB-lite"/>
    </source>
</evidence>
<feature type="compositionally biased region" description="Basic and acidic residues" evidence="8">
    <location>
        <begin position="509"/>
        <end position="526"/>
    </location>
</feature>
<keyword evidence="1 7" id="KW-0547">Nucleotide-binding</keyword>
<dbReference type="EMBL" id="JAQFWP010000040">
    <property type="protein sequence ID" value="MDA2806760.1"/>
    <property type="molecule type" value="Genomic_DNA"/>
</dbReference>
<dbReference type="SUPFAM" id="SSF52540">
    <property type="entry name" value="P-loop containing nucleoside triphosphate hydrolases"/>
    <property type="match status" value="1"/>
</dbReference>
<dbReference type="Pfam" id="PF00270">
    <property type="entry name" value="DEAD"/>
    <property type="match status" value="1"/>
</dbReference>
<dbReference type="Proteomes" id="UP001165685">
    <property type="component" value="Unassembled WGS sequence"/>
</dbReference>
<dbReference type="Pfam" id="PF03880">
    <property type="entry name" value="DbpA"/>
    <property type="match status" value="1"/>
</dbReference>
<evidence type="ECO:0000313" key="12">
    <source>
        <dbReference type="EMBL" id="MDA2806760.1"/>
    </source>
</evidence>
<dbReference type="Gene3D" id="3.30.70.330">
    <property type="match status" value="1"/>
</dbReference>
<dbReference type="CDD" id="cd12252">
    <property type="entry name" value="RRM_DbpA"/>
    <property type="match status" value="1"/>
</dbReference>
<reference evidence="12" key="1">
    <citation type="submission" date="2023-01" db="EMBL/GenBank/DDBJ databases">
        <title>Draft genome sequence of Nocardiopsis sp. LSu2-4 isolated from halophytes.</title>
        <authorList>
            <person name="Duangmal K."/>
            <person name="Chantavorakit T."/>
        </authorList>
    </citation>
    <scope>NUCLEOTIDE SEQUENCE</scope>
    <source>
        <strain evidence="12">LSu2-4</strain>
    </source>
</reference>
<name>A0ABT4TPZ0_9ACTN</name>
<dbReference type="PANTHER" id="PTHR47959">
    <property type="entry name" value="ATP-DEPENDENT RNA HELICASE RHLE-RELATED"/>
    <property type="match status" value="1"/>
</dbReference>
<keyword evidence="3 7" id="KW-0347">Helicase</keyword>
<dbReference type="Gene3D" id="3.40.50.300">
    <property type="entry name" value="P-loop containing nucleotide triphosphate hydrolases"/>
    <property type="match status" value="2"/>
</dbReference>
<keyword evidence="2 7" id="KW-0378">Hydrolase</keyword>